<proteinExistence type="predicted"/>
<feature type="short sequence motif" description="GXGXXG" evidence="4">
    <location>
        <begin position="9"/>
        <end position="14"/>
    </location>
</feature>
<dbReference type="PANTHER" id="PTHR14226:SF76">
    <property type="entry name" value="NTE FAMILY PROTEIN RSSA"/>
    <property type="match status" value="1"/>
</dbReference>
<name>A0A151AXQ9_9FIRM</name>
<keyword evidence="7" id="KW-1185">Reference proteome</keyword>
<dbReference type="PATRIC" id="fig|1122241.3.peg.1732"/>
<dbReference type="GO" id="GO:0016787">
    <property type="term" value="F:hydrolase activity"/>
    <property type="evidence" value="ECO:0007669"/>
    <property type="project" value="UniProtKB-UniRule"/>
</dbReference>
<evidence type="ECO:0000313" key="6">
    <source>
        <dbReference type="EMBL" id="KYH32421.1"/>
    </source>
</evidence>
<evidence type="ECO:0000256" key="4">
    <source>
        <dbReference type="PROSITE-ProRule" id="PRU01161"/>
    </source>
</evidence>
<feature type="short sequence motif" description="DGA/G" evidence="4">
    <location>
        <begin position="169"/>
        <end position="171"/>
    </location>
</feature>
<feature type="active site" description="Nucleophile" evidence="4">
    <location>
        <position position="38"/>
    </location>
</feature>
<evidence type="ECO:0000256" key="2">
    <source>
        <dbReference type="ARBA" id="ARBA00022963"/>
    </source>
</evidence>
<protein>
    <submittedName>
        <fullName evidence="6">NTE family protein RssA</fullName>
    </submittedName>
</protein>
<dbReference type="Pfam" id="PF01734">
    <property type="entry name" value="Patatin"/>
    <property type="match status" value="1"/>
</dbReference>
<evidence type="ECO:0000256" key="1">
    <source>
        <dbReference type="ARBA" id="ARBA00022801"/>
    </source>
</evidence>
<reference evidence="6 7" key="1">
    <citation type="submission" date="2016-02" db="EMBL/GenBank/DDBJ databases">
        <title>Genome sequence of Moorella mulderi DSM 14980.</title>
        <authorList>
            <person name="Poehlein A."/>
            <person name="Daniel R."/>
        </authorList>
    </citation>
    <scope>NUCLEOTIDE SEQUENCE [LARGE SCALE GENOMIC DNA]</scope>
    <source>
        <strain evidence="6 7">DSM 14980</strain>
    </source>
</reference>
<dbReference type="EMBL" id="LTBC01000004">
    <property type="protein sequence ID" value="KYH32421.1"/>
    <property type="molecule type" value="Genomic_DNA"/>
</dbReference>
<dbReference type="GO" id="GO:0016042">
    <property type="term" value="P:lipid catabolic process"/>
    <property type="evidence" value="ECO:0007669"/>
    <property type="project" value="UniProtKB-UniRule"/>
</dbReference>
<dbReference type="InterPro" id="IPR050301">
    <property type="entry name" value="NTE"/>
</dbReference>
<dbReference type="InterPro" id="IPR002641">
    <property type="entry name" value="PNPLA_dom"/>
</dbReference>
<keyword evidence="3 4" id="KW-0443">Lipid metabolism</keyword>
<dbReference type="Gene3D" id="3.40.1090.10">
    <property type="entry name" value="Cytosolic phospholipase A2 catalytic domain"/>
    <property type="match status" value="2"/>
</dbReference>
<dbReference type="Proteomes" id="UP000075670">
    <property type="component" value="Unassembled WGS sequence"/>
</dbReference>
<dbReference type="InterPro" id="IPR016035">
    <property type="entry name" value="Acyl_Trfase/lysoPLipase"/>
</dbReference>
<keyword evidence="1 4" id="KW-0378">Hydrolase</keyword>
<sequence>MRFGLALGGGGLKGAAHLGVLRVLEENGIKPDLVVGTSAGSIAAALYGAGLLPAVSSMGSLPFANIFRLENYRFTGLPLGLIHGGTIESALKRVLGNRHLSELQPLMAAVACDLISGETVIYTAGRPIKPLPPDMVLGGDVPAWQAVRASISIPALFAPYKIGSRLLVDGGLTDNVPADIARYLGADNIVIAVDLDCGVPSRAFHHAGEVLLQSLDIISRRNTSLTLRLYADLVLKPIKKPVSSWDVSEFSNLVAAGAEEAQRNLPQIRRLLGR</sequence>
<accession>A0A151AXQ9</accession>
<gene>
    <name evidence="6" type="primary">rssA</name>
    <name evidence="6" type="ORF">MOMUL_16430</name>
</gene>
<dbReference type="PANTHER" id="PTHR14226">
    <property type="entry name" value="NEUROPATHY TARGET ESTERASE/SWISS CHEESE D.MELANOGASTER"/>
    <property type="match status" value="1"/>
</dbReference>
<dbReference type="AlphaFoldDB" id="A0A151AXQ9"/>
<dbReference type="RefSeq" id="WP_062283775.1">
    <property type="nucleotide sequence ID" value="NZ_LTBC01000004.1"/>
</dbReference>
<keyword evidence="2 4" id="KW-0442">Lipid degradation</keyword>
<feature type="domain" description="PNPLA" evidence="5">
    <location>
        <begin position="5"/>
        <end position="182"/>
    </location>
</feature>
<evidence type="ECO:0000313" key="7">
    <source>
        <dbReference type="Proteomes" id="UP000075670"/>
    </source>
</evidence>
<dbReference type="OrthoDB" id="9770965at2"/>
<comment type="caution">
    <text evidence="6">The sequence shown here is derived from an EMBL/GenBank/DDBJ whole genome shotgun (WGS) entry which is preliminary data.</text>
</comment>
<feature type="short sequence motif" description="GXSXG" evidence="4">
    <location>
        <begin position="36"/>
        <end position="40"/>
    </location>
</feature>
<evidence type="ECO:0000256" key="3">
    <source>
        <dbReference type="ARBA" id="ARBA00023098"/>
    </source>
</evidence>
<organism evidence="6 7">
    <name type="scientific">Moorella mulderi DSM 14980</name>
    <dbReference type="NCBI Taxonomy" id="1122241"/>
    <lineage>
        <taxon>Bacteria</taxon>
        <taxon>Bacillati</taxon>
        <taxon>Bacillota</taxon>
        <taxon>Clostridia</taxon>
        <taxon>Neomoorellales</taxon>
        <taxon>Neomoorellaceae</taxon>
        <taxon>Neomoorella</taxon>
    </lineage>
</organism>
<dbReference type="PROSITE" id="PS51635">
    <property type="entry name" value="PNPLA"/>
    <property type="match status" value="1"/>
</dbReference>
<dbReference type="SUPFAM" id="SSF52151">
    <property type="entry name" value="FabD/lysophospholipase-like"/>
    <property type="match status" value="1"/>
</dbReference>
<feature type="active site" description="Proton acceptor" evidence="4">
    <location>
        <position position="169"/>
    </location>
</feature>
<evidence type="ECO:0000259" key="5">
    <source>
        <dbReference type="PROSITE" id="PS51635"/>
    </source>
</evidence>